<feature type="domain" description="ABC-2 type transporter transmembrane" evidence="7">
    <location>
        <begin position="17"/>
        <end position="454"/>
    </location>
</feature>
<feature type="transmembrane region" description="Helical" evidence="6">
    <location>
        <begin position="341"/>
        <end position="363"/>
    </location>
</feature>
<dbReference type="Proteomes" id="UP001200513">
    <property type="component" value="Chromosome"/>
</dbReference>
<gene>
    <name evidence="8" type="ORF">K9W46_03145</name>
</gene>
<keyword evidence="2" id="KW-1003">Cell membrane</keyword>
<evidence type="ECO:0000256" key="1">
    <source>
        <dbReference type="ARBA" id="ARBA00004651"/>
    </source>
</evidence>
<keyword evidence="5 6" id="KW-0472">Membrane</keyword>
<dbReference type="GO" id="GO:0005886">
    <property type="term" value="C:plasma membrane"/>
    <property type="evidence" value="ECO:0007669"/>
    <property type="project" value="UniProtKB-SubCell"/>
</dbReference>
<dbReference type="InterPro" id="IPR013525">
    <property type="entry name" value="ABC2_TM"/>
</dbReference>
<evidence type="ECO:0000256" key="6">
    <source>
        <dbReference type="SAM" id="Phobius"/>
    </source>
</evidence>
<comment type="subcellular location">
    <subcellularLocation>
        <location evidence="1">Cell membrane</location>
        <topology evidence="1">Multi-pass membrane protein</topology>
    </subcellularLocation>
</comment>
<organism evidence="8">
    <name type="scientific">Candidatus Heimdallarchaeum endolithica</name>
    <dbReference type="NCBI Taxonomy" id="2876572"/>
    <lineage>
        <taxon>Archaea</taxon>
        <taxon>Promethearchaeati</taxon>
        <taxon>Candidatus Heimdallarchaeota</taxon>
        <taxon>Candidatus Heimdallarchaeia (ex Rinke et al. 2021) (nom. nud.)</taxon>
        <taxon>Candidatus Heimdallarchaeales</taxon>
        <taxon>Candidatus Heimdallarchaeaceae</taxon>
        <taxon>Candidatus Heimdallarchaeum</taxon>
    </lineage>
</organism>
<protein>
    <submittedName>
        <fullName evidence="8">ABC transporter permease</fullName>
    </submittedName>
</protein>
<dbReference type="EMBL" id="CP084167">
    <property type="protein sequence ID" value="UJG44183.1"/>
    <property type="molecule type" value="Genomic_DNA"/>
</dbReference>
<dbReference type="PANTHER" id="PTHR30294">
    <property type="entry name" value="MEMBRANE COMPONENT OF ABC TRANSPORTER YHHJ-RELATED"/>
    <property type="match status" value="1"/>
</dbReference>
<evidence type="ECO:0000256" key="3">
    <source>
        <dbReference type="ARBA" id="ARBA00022692"/>
    </source>
</evidence>
<feature type="transmembrane region" description="Helical" evidence="6">
    <location>
        <begin position="432"/>
        <end position="457"/>
    </location>
</feature>
<feature type="transmembrane region" description="Helical" evidence="6">
    <location>
        <begin position="375"/>
        <end position="392"/>
    </location>
</feature>
<accession>A0A9Y1BS28</accession>
<keyword evidence="4 6" id="KW-1133">Transmembrane helix</keyword>
<sequence>MILYLTIIRVKQIIREKEFYFYVIGFPLFFLILFGFLSTSWVQKTTTIPIGYISEDLGISDNIINETIMFDEVFYDFLNKHYLENKIKTFEIHNYTEVDSLENDINNRKIDGGIVVPFDFSEQMLNISKFYSSLILVNFLGRQFNTYESESANISAAINSLSSYLQETANLSLLFYGNIAIDTAMTSYSVLWQVINDYIQNTTLSYTEKIWKVIKNEFSLSFNFSSSINDSSQNSITYSIIVVDSGTGDLVTNFRKEYLSNIVPGQIIQSILMSSISIIWLTEIEERKEILKRLKLTNLTAGGYIGSIILAWGVIALLQGLFLITVSAVLGFFSFSVGPLAWLMTILTLVFLGFITATVSLLVTSFIKPRTATPILVLSSSILAMFVGEYFFQVKPAFTFLKKNFTWLDIFPVRPAFLVMKNALLLGKNGDITILLFDFILVVLWAILIFIISSFVFRKLKLKYIEKE</sequence>
<keyword evidence="3 6" id="KW-0812">Transmembrane</keyword>
<feature type="transmembrane region" description="Helical" evidence="6">
    <location>
        <begin position="262"/>
        <end position="281"/>
    </location>
</feature>
<dbReference type="PANTHER" id="PTHR30294:SF29">
    <property type="entry name" value="MULTIDRUG ABC TRANSPORTER PERMEASE YBHS-RELATED"/>
    <property type="match status" value="1"/>
</dbReference>
<evidence type="ECO:0000256" key="2">
    <source>
        <dbReference type="ARBA" id="ARBA00022475"/>
    </source>
</evidence>
<evidence type="ECO:0000313" key="8">
    <source>
        <dbReference type="EMBL" id="UJG44183.1"/>
    </source>
</evidence>
<dbReference type="AlphaFoldDB" id="A0A9Y1BS28"/>
<feature type="transmembrane region" description="Helical" evidence="6">
    <location>
        <begin position="302"/>
        <end position="335"/>
    </location>
</feature>
<proteinExistence type="predicted"/>
<evidence type="ECO:0000259" key="7">
    <source>
        <dbReference type="Pfam" id="PF12698"/>
    </source>
</evidence>
<evidence type="ECO:0000256" key="5">
    <source>
        <dbReference type="ARBA" id="ARBA00023136"/>
    </source>
</evidence>
<name>A0A9Y1BS28_9ARCH</name>
<dbReference type="Pfam" id="PF12698">
    <property type="entry name" value="ABC2_membrane_3"/>
    <property type="match status" value="1"/>
</dbReference>
<evidence type="ECO:0000256" key="4">
    <source>
        <dbReference type="ARBA" id="ARBA00022989"/>
    </source>
</evidence>
<dbReference type="GO" id="GO:0140359">
    <property type="term" value="F:ABC-type transporter activity"/>
    <property type="evidence" value="ECO:0007669"/>
    <property type="project" value="InterPro"/>
</dbReference>
<feature type="transmembrane region" description="Helical" evidence="6">
    <location>
        <begin position="20"/>
        <end position="42"/>
    </location>
</feature>
<reference evidence="8" key="1">
    <citation type="journal article" date="2022" name="Nat. Microbiol.">
        <title>Unique mobile elements and scalable gene flow at the prokaryote-eukaryote boundary revealed by circularized Asgard archaea genomes.</title>
        <authorList>
            <person name="Wu F."/>
            <person name="Speth D.R."/>
            <person name="Philosof A."/>
            <person name="Cremiere A."/>
            <person name="Narayanan A."/>
            <person name="Barco R.A."/>
            <person name="Connon S.A."/>
            <person name="Amend J.P."/>
            <person name="Antoshechkin I.A."/>
            <person name="Orphan V.J."/>
        </authorList>
    </citation>
    <scope>NUCLEOTIDE SEQUENCE</scope>
    <source>
        <strain evidence="8">PR6</strain>
    </source>
</reference>
<dbReference type="InterPro" id="IPR051449">
    <property type="entry name" value="ABC-2_transporter_component"/>
</dbReference>